<reference evidence="2 3" key="1">
    <citation type="submission" date="2019-02" db="EMBL/GenBank/DDBJ databases">
        <title>Deep-cultivation of Planctomycetes and their phenomic and genomic characterization uncovers novel biology.</title>
        <authorList>
            <person name="Wiegand S."/>
            <person name="Jogler M."/>
            <person name="Boedeker C."/>
            <person name="Pinto D."/>
            <person name="Vollmers J."/>
            <person name="Rivas-Marin E."/>
            <person name="Kohn T."/>
            <person name="Peeters S.H."/>
            <person name="Heuer A."/>
            <person name="Rast P."/>
            <person name="Oberbeckmann S."/>
            <person name="Bunk B."/>
            <person name="Jeske O."/>
            <person name="Meyerdierks A."/>
            <person name="Storesund J.E."/>
            <person name="Kallscheuer N."/>
            <person name="Luecker S."/>
            <person name="Lage O.M."/>
            <person name="Pohl T."/>
            <person name="Merkel B.J."/>
            <person name="Hornburger P."/>
            <person name="Mueller R.-W."/>
            <person name="Bruemmer F."/>
            <person name="Labrenz M."/>
            <person name="Spormann A.M."/>
            <person name="Op Den Camp H."/>
            <person name="Overmann J."/>
            <person name="Amann R."/>
            <person name="Jetten M.S.M."/>
            <person name="Mascher T."/>
            <person name="Medema M.H."/>
            <person name="Devos D.P."/>
            <person name="Kaster A.-K."/>
            <person name="Ovreas L."/>
            <person name="Rohde M."/>
            <person name="Galperin M.Y."/>
            <person name="Jogler C."/>
        </authorList>
    </citation>
    <scope>NUCLEOTIDE SEQUENCE [LARGE SCALE GENOMIC DNA]</scope>
    <source>
        <strain evidence="2 3">CA13</strain>
    </source>
</reference>
<feature type="chain" id="PRO_5022748131" description="Secreted protein" evidence="1">
    <location>
        <begin position="22"/>
        <end position="67"/>
    </location>
</feature>
<dbReference type="Proteomes" id="UP000315010">
    <property type="component" value="Unassembled WGS sequence"/>
</dbReference>
<dbReference type="RefSeq" id="WP_146400846.1">
    <property type="nucleotide sequence ID" value="NZ_SJPJ01000001.1"/>
</dbReference>
<comment type="caution">
    <text evidence="2">The sequence shown here is derived from an EMBL/GenBank/DDBJ whole genome shotgun (WGS) entry which is preliminary data.</text>
</comment>
<proteinExistence type="predicted"/>
<gene>
    <name evidence="2" type="ORF">CA13_50490</name>
</gene>
<feature type="signal peptide" evidence="1">
    <location>
        <begin position="1"/>
        <end position="21"/>
    </location>
</feature>
<evidence type="ECO:0000256" key="1">
    <source>
        <dbReference type="SAM" id="SignalP"/>
    </source>
</evidence>
<protein>
    <recommendedName>
        <fullName evidence="4">Secreted protein</fullName>
    </recommendedName>
</protein>
<name>A0A5C5Z8G3_9BACT</name>
<dbReference type="AlphaFoldDB" id="A0A5C5Z8G3"/>
<evidence type="ECO:0008006" key="4">
    <source>
        <dbReference type="Google" id="ProtNLM"/>
    </source>
</evidence>
<accession>A0A5C5Z8G3</accession>
<dbReference type="EMBL" id="SJPJ01000001">
    <property type="protein sequence ID" value="TWT83582.1"/>
    <property type="molecule type" value="Genomic_DNA"/>
</dbReference>
<dbReference type="OrthoDB" id="9965292at2"/>
<keyword evidence="1" id="KW-0732">Signal</keyword>
<evidence type="ECO:0000313" key="2">
    <source>
        <dbReference type="EMBL" id="TWT83582.1"/>
    </source>
</evidence>
<organism evidence="2 3">
    <name type="scientific">Novipirellula herctigrandis</name>
    <dbReference type="NCBI Taxonomy" id="2527986"/>
    <lineage>
        <taxon>Bacteria</taxon>
        <taxon>Pseudomonadati</taxon>
        <taxon>Planctomycetota</taxon>
        <taxon>Planctomycetia</taxon>
        <taxon>Pirellulales</taxon>
        <taxon>Pirellulaceae</taxon>
        <taxon>Novipirellula</taxon>
    </lineage>
</organism>
<sequence length="67" mass="7164" precursor="true">MRIMRMLILLALVVPVLPGCGDSTEPTVTTTTDELQQFIADNPELNVTEEDFAGQGMGPAKGESQGE</sequence>
<evidence type="ECO:0000313" key="3">
    <source>
        <dbReference type="Proteomes" id="UP000315010"/>
    </source>
</evidence>
<keyword evidence="3" id="KW-1185">Reference proteome</keyword>